<keyword evidence="3" id="KW-1185">Reference proteome</keyword>
<reference evidence="2 3" key="1">
    <citation type="journal article" date="1999" name="Proc. Jpn. Acad.">
        <title>Determination of the complete genomic DNA sequence of Thermoplasma volvanium GSS1.</title>
        <authorList>
            <person name="Kawashima T."/>
            <person name="Yamamoto Y."/>
            <person name="Aramaki H."/>
            <person name="Nunoshiba T."/>
            <person name="Kawamoto T."/>
            <person name="Watanabe K."/>
            <person name="Yamazaki M."/>
            <person name="Kanehori K."/>
            <person name="Amano N."/>
            <person name="Ohya Y."/>
            <person name="Makino K."/>
            <person name="Suzuki M."/>
        </authorList>
    </citation>
    <scope>NUCLEOTIDE SEQUENCE [LARGE SCALE GENOMIC DNA]</scope>
    <source>
        <strain evidence="3">ATCC 51530 / DSM 4299 / JCM 9571 / NBRC 15438 / GSS1</strain>
    </source>
</reference>
<dbReference type="RefSeq" id="WP_010916637.1">
    <property type="nucleotide sequence ID" value="NC_002689.2"/>
</dbReference>
<proteinExistence type="predicted"/>
<evidence type="ECO:0000259" key="1">
    <source>
        <dbReference type="Pfam" id="PF10412"/>
    </source>
</evidence>
<dbReference type="PhylomeDB" id="Q97BS2"/>
<evidence type="ECO:0000313" key="3">
    <source>
        <dbReference type="Proteomes" id="UP000001017"/>
    </source>
</evidence>
<dbReference type="GeneID" id="1440895"/>
<dbReference type="PANTHER" id="PTHR42957">
    <property type="entry name" value="HELICASE MJ1565-RELATED"/>
    <property type="match status" value="1"/>
</dbReference>
<evidence type="ECO:0000313" key="2">
    <source>
        <dbReference type="EMBL" id="BAB59525.1"/>
    </source>
</evidence>
<dbReference type="HOGENOM" id="CLU_432550_0_0_2"/>
<dbReference type="KEGG" id="tvo:TVG0369160"/>
<accession>Q97BS2</accession>
<protein>
    <submittedName>
        <fullName evidence="2">TVG0369160 protein</fullName>
    </submittedName>
</protein>
<sequence>MFDYDPSIGSGFRLKSGLEIGMDQYGRPFYINYNSLSGHLSITGKTGTGKSSYLVYLLKNLDKERANVVVIDPHGTLKDAVYNTKKKVIYLGLDRVEKNGASYQMKMNVLDRRFDANMLGGWIRSIFSSKAVSNNTWGPRLEVMFRSVLAEYIKSQDNPTLSEFFRIVSDVTSMRMFIGEIENDAVRSLIKSFISDRSYWREYSASTLNKILPLISDESVNDLVSSSKNSLDLYTEMATADRFVFVDVAKGKMPSEVSTQIAFLFLMKIWFDALVRYNRSGPVKTYVVVDEAQNVPPDILETILSEGRKYGISLILSNQYISQMEGYSSAVYGNVRNFISFLVSHEDAAYLSRTVGNHPVSRKLERILTTQSLHKLVAWSTDGSYGPVSLGFNVVPIAKDERIEESIVEFGSKGTERKTESEESDHSKLISAFAKYLDGHGIQVNFGHAGKYIPDSFFYYGDRLFIVEAENSDIDHKERILDKLKHHNWRKIVFLTKECDCERLVKLVYGSMPISEDGSIYRNSRNTIYLNDIAGLYENTWVICVGDKLTLRTLSKTYSFNLRSLDEAPYMLSLKGGPLYTIKAAVYSEMKTKRQFILNIDNITSLNNFTNDAIRRFVVGRKIISLYDIFLK</sequence>
<dbReference type="CDD" id="cd01127">
    <property type="entry name" value="TrwB_TraG_TraD_VirD4"/>
    <property type="match status" value="1"/>
</dbReference>
<dbReference type="Gene3D" id="3.40.50.300">
    <property type="entry name" value="P-loop containing nucleotide triphosphate hydrolases"/>
    <property type="match status" value="2"/>
</dbReference>
<dbReference type="PaxDb" id="273116-14324598"/>
<dbReference type="InterPro" id="IPR027417">
    <property type="entry name" value="P-loop_NTPase"/>
</dbReference>
<dbReference type="eggNOG" id="arCOG04816">
    <property type="taxonomic scope" value="Archaea"/>
</dbReference>
<name>Q97BS2_THEVO</name>
<dbReference type="STRING" id="273116.gene:9381160"/>
<feature type="domain" description="Type IV secretion system coupling protein TraD DNA-binding" evidence="1">
    <location>
        <begin position="34"/>
        <end position="365"/>
    </location>
</feature>
<organism evidence="2 3">
    <name type="scientific">Thermoplasma volcanium (strain ATCC 51530 / DSM 4299 / JCM 9571 / NBRC 15438 / GSS1)</name>
    <dbReference type="NCBI Taxonomy" id="273116"/>
    <lineage>
        <taxon>Archaea</taxon>
        <taxon>Methanobacteriati</taxon>
        <taxon>Thermoplasmatota</taxon>
        <taxon>Thermoplasmata</taxon>
        <taxon>Thermoplasmatales</taxon>
        <taxon>Thermoplasmataceae</taxon>
        <taxon>Thermoplasma</taxon>
    </lineage>
</organism>
<dbReference type="InterPro" id="IPR019476">
    <property type="entry name" value="T4SS_TraD_DNA-bd"/>
</dbReference>
<dbReference type="EMBL" id="BA000011">
    <property type="protein sequence ID" value="BAB59525.1"/>
    <property type="molecule type" value="Genomic_DNA"/>
</dbReference>
<dbReference type="SUPFAM" id="SSF52540">
    <property type="entry name" value="P-loop containing nucleoside triphosphate hydrolases"/>
    <property type="match status" value="1"/>
</dbReference>
<dbReference type="Pfam" id="PF10412">
    <property type="entry name" value="TrwB_AAD_bind"/>
    <property type="match status" value="1"/>
</dbReference>
<dbReference type="AlphaFoldDB" id="Q97BS2"/>
<dbReference type="InterPro" id="IPR008571">
    <property type="entry name" value="HerA-like"/>
</dbReference>
<dbReference type="PANTHER" id="PTHR42957:SF1">
    <property type="entry name" value="HELICASE MJ1565-RELATED"/>
    <property type="match status" value="1"/>
</dbReference>
<reference evidence="2 3" key="2">
    <citation type="journal article" date="2000" name="Proc. Natl. Acad. Sci. U.S.A.">
        <title>Archaeal adaptation to higher temperatures revealed by genomic sequence of Thermoplasma volcanium.</title>
        <authorList>
            <person name="Kawashima T."/>
            <person name="Amano N."/>
            <person name="Koike H."/>
            <person name="Makino S."/>
            <person name="Higuchi S."/>
            <person name="Kawashima-Ohya Y."/>
            <person name="Watanabe K."/>
            <person name="Yamazaki M."/>
            <person name="Kanehori K."/>
            <person name="Kawamoto T."/>
            <person name="Nunoshiba T."/>
            <person name="Yamamoto Y."/>
            <person name="Aramaki H."/>
            <person name="Makino K."/>
            <person name="Suzuki M."/>
        </authorList>
    </citation>
    <scope>NUCLEOTIDE SEQUENCE [LARGE SCALE GENOMIC DNA]</scope>
    <source>
        <strain evidence="3">ATCC 51530 / DSM 4299 / JCM 9571 / NBRC 15438 / GSS1</strain>
    </source>
</reference>
<dbReference type="Proteomes" id="UP000001017">
    <property type="component" value="Chromosome"/>
</dbReference>
<dbReference type="OrthoDB" id="56714at2157"/>
<gene>
    <name evidence="2" type="ORF">TVG0369160</name>
</gene>